<dbReference type="RefSeq" id="WP_148601284.1">
    <property type="nucleotide sequence ID" value="NZ_VSLD01000005.1"/>
</dbReference>
<protein>
    <recommendedName>
        <fullName evidence="4">Flagellar hook-associated protein 1</fullName>
    </recommendedName>
</protein>
<gene>
    <name evidence="10" type="primary">flgK</name>
    <name evidence="10" type="ORF">FQ377_10805</name>
</gene>
<comment type="similarity">
    <text evidence="3">Belongs to the flagella basal body rod proteins family.</text>
</comment>
<dbReference type="EMBL" id="VSLD01000005">
    <property type="protein sequence ID" value="TYC98386.1"/>
    <property type="molecule type" value="Genomic_DNA"/>
</dbReference>
<sequence length="461" mass="47228">MSTFSGISTAYSGLAAARAGLDVTGQNIANATTQGYTRQRLETSSAAPVRPSMFATGARVGEGVLTQGIARLGDAHLEARVRTTAGAAGYTAVRAQAFSALEDSLREPGRNGISASLQDFWAGWQDLSINPDKSAPASSLLSVAGQLTSRIASGHREIEAQWAAARSSAEGLVTEVNEAASQVAELNRQIRSAVTSGTSPNELVDRRTQLTANLAGLTGATVRDNADGTADVLLAGNPLVSGATSKVLQVTGPRQLAANGSVGIEWTHRPGVPAGIESGEIAATLSLLAPADDGGVLAEAAKGFDDFARSLADKVNTGYAEAGQGPFFAFDGTRPAASLTVVPTKPTELAARAAGAGAYDGSMADAISRIGSGSDAPDTEWNGFVAGLGAAARSELQGNALAEVSATSALRQQLGATSVSMDEEQVKLLEYQHAYQGAARVMTAIDEMLDVLINRMGIVGR</sequence>
<dbReference type="Pfam" id="PF00460">
    <property type="entry name" value="Flg_bb_rod"/>
    <property type="match status" value="1"/>
</dbReference>
<feature type="domain" description="Flagellar basal-body/hook protein C-terminal" evidence="8">
    <location>
        <begin position="419"/>
        <end position="454"/>
    </location>
</feature>
<dbReference type="NCBIfam" id="TIGR02492">
    <property type="entry name" value="flgK_ends"/>
    <property type="match status" value="1"/>
</dbReference>
<evidence type="ECO:0000259" key="7">
    <source>
        <dbReference type="Pfam" id="PF00460"/>
    </source>
</evidence>
<evidence type="ECO:0000313" key="11">
    <source>
        <dbReference type="Proteomes" id="UP000323410"/>
    </source>
</evidence>
<dbReference type="InterPro" id="IPR001444">
    <property type="entry name" value="Flag_bb_rod_N"/>
</dbReference>
<reference evidence="10 11" key="1">
    <citation type="submission" date="2019-08" db="EMBL/GenBank/DDBJ databases">
        <title>Genone of Arthrobacter echini P9.</title>
        <authorList>
            <person name="Bowman J.P."/>
        </authorList>
    </citation>
    <scope>NUCLEOTIDE SEQUENCE [LARGE SCALE GENOMIC DNA]</scope>
    <source>
        <strain evidence="10 11">P9</strain>
    </source>
</reference>
<feature type="domain" description="Flagellar hook-associated protein FlgK helical" evidence="9">
    <location>
        <begin position="99"/>
        <end position="317"/>
    </location>
</feature>
<keyword evidence="10" id="KW-0966">Cell projection</keyword>
<evidence type="ECO:0000256" key="5">
    <source>
        <dbReference type="ARBA" id="ARBA00022525"/>
    </source>
</evidence>
<evidence type="ECO:0000256" key="1">
    <source>
        <dbReference type="ARBA" id="ARBA00004365"/>
    </source>
</evidence>
<dbReference type="GO" id="GO:0005576">
    <property type="term" value="C:extracellular region"/>
    <property type="evidence" value="ECO:0007669"/>
    <property type="project" value="UniProtKB-SubCell"/>
</dbReference>
<proteinExistence type="inferred from homology"/>
<keyword evidence="10" id="KW-0282">Flagellum</keyword>
<comment type="subcellular location">
    <subcellularLocation>
        <location evidence="1">Bacterial flagellum</location>
    </subcellularLocation>
    <subcellularLocation>
        <location evidence="2">Secreted</location>
    </subcellularLocation>
</comment>
<evidence type="ECO:0000259" key="9">
    <source>
        <dbReference type="Pfam" id="PF22638"/>
    </source>
</evidence>
<evidence type="ECO:0000259" key="8">
    <source>
        <dbReference type="Pfam" id="PF06429"/>
    </source>
</evidence>
<keyword evidence="6" id="KW-0975">Bacterial flagellum</keyword>
<keyword evidence="10" id="KW-0969">Cilium</keyword>
<dbReference type="GO" id="GO:0044780">
    <property type="term" value="P:bacterial-type flagellum assembly"/>
    <property type="evidence" value="ECO:0007669"/>
    <property type="project" value="InterPro"/>
</dbReference>
<dbReference type="InterPro" id="IPR053927">
    <property type="entry name" value="FlgK_helical"/>
</dbReference>
<accession>A0A5D0XQN7</accession>
<keyword evidence="5" id="KW-0964">Secreted</keyword>
<keyword evidence="11" id="KW-1185">Reference proteome</keyword>
<dbReference type="GO" id="GO:0009424">
    <property type="term" value="C:bacterial-type flagellum hook"/>
    <property type="evidence" value="ECO:0007669"/>
    <property type="project" value="InterPro"/>
</dbReference>
<evidence type="ECO:0000313" key="10">
    <source>
        <dbReference type="EMBL" id="TYC98386.1"/>
    </source>
</evidence>
<evidence type="ECO:0000256" key="2">
    <source>
        <dbReference type="ARBA" id="ARBA00004613"/>
    </source>
</evidence>
<name>A0A5D0XQN7_9MICC</name>
<dbReference type="AlphaFoldDB" id="A0A5D0XQN7"/>
<dbReference type="SUPFAM" id="SSF64518">
    <property type="entry name" value="Phase 1 flagellin"/>
    <property type="match status" value="1"/>
</dbReference>
<comment type="caution">
    <text evidence="10">The sequence shown here is derived from an EMBL/GenBank/DDBJ whole genome shotgun (WGS) entry which is preliminary data.</text>
</comment>
<dbReference type="Pfam" id="PF22638">
    <property type="entry name" value="FlgK_D1"/>
    <property type="match status" value="1"/>
</dbReference>
<evidence type="ECO:0000256" key="6">
    <source>
        <dbReference type="ARBA" id="ARBA00023143"/>
    </source>
</evidence>
<feature type="domain" description="Flagellar basal body rod protein N-terminal" evidence="7">
    <location>
        <begin position="8"/>
        <end position="37"/>
    </location>
</feature>
<organism evidence="10 11">
    <name type="scientific">Arthrobacter echini</name>
    <dbReference type="NCBI Taxonomy" id="1529066"/>
    <lineage>
        <taxon>Bacteria</taxon>
        <taxon>Bacillati</taxon>
        <taxon>Actinomycetota</taxon>
        <taxon>Actinomycetes</taxon>
        <taxon>Micrococcales</taxon>
        <taxon>Micrococcaceae</taxon>
        <taxon>Arthrobacter</taxon>
    </lineage>
</organism>
<dbReference type="InterPro" id="IPR002371">
    <property type="entry name" value="FlgK"/>
</dbReference>
<dbReference type="PANTHER" id="PTHR30033:SF1">
    <property type="entry name" value="FLAGELLAR HOOK-ASSOCIATED PROTEIN 1"/>
    <property type="match status" value="1"/>
</dbReference>
<dbReference type="GO" id="GO:0005198">
    <property type="term" value="F:structural molecule activity"/>
    <property type="evidence" value="ECO:0007669"/>
    <property type="project" value="InterPro"/>
</dbReference>
<dbReference type="Pfam" id="PF06429">
    <property type="entry name" value="Flg_bbr_C"/>
    <property type="match status" value="1"/>
</dbReference>
<evidence type="ECO:0000256" key="3">
    <source>
        <dbReference type="ARBA" id="ARBA00009677"/>
    </source>
</evidence>
<dbReference type="OrthoDB" id="9802553at2"/>
<dbReference type="Proteomes" id="UP000323410">
    <property type="component" value="Unassembled WGS sequence"/>
</dbReference>
<dbReference type="InterPro" id="IPR010930">
    <property type="entry name" value="Flg_bb/hook_C_dom"/>
</dbReference>
<dbReference type="PANTHER" id="PTHR30033">
    <property type="entry name" value="FLAGELLAR HOOK-ASSOCIATED PROTEIN 1"/>
    <property type="match status" value="1"/>
</dbReference>
<evidence type="ECO:0000256" key="4">
    <source>
        <dbReference type="ARBA" id="ARBA00016244"/>
    </source>
</evidence>